<dbReference type="PANTHER" id="PTHR37483">
    <property type="entry name" value="UPF0125 PROTEIN RATB"/>
    <property type="match status" value="1"/>
</dbReference>
<protein>
    <recommendedName>
        <fullName evidence="2">UPF0125 protein ALSL_1134</fullName>
    </recommendedName>
</protein>
<dbReference type="InterPro" id="IPR005346">
    <property type="entry name" value="RnfH"/>
</dbReference>
<dbReference type="InterPro" id="IPR037021">
    <property type="entry name" value="RnfH_sf"/>
</dbReference>
<dbReference type="HAMAP" id="MF_00460">
    <property type="entry name" value="UPF0125_RnfH"/>
    <property type="match status" value="1"/>
</dbReference>
<dbReference type="InterPro" id="IPR016155">
    <property type="entry name" value="Mopterin_synth/thiamin_S_b"/>
</dbReference>
<dbReference type="RefSeq" id="WP_126537246.1">
    <property type="nucleotide sequence ID" value="NZ_AP018560.1"/>
</dbReference>
<dbReference type="AlphaFoldDB" id="A0A2Z6E3Y9"/>
<name>A0A2Z6E3Y9_9GAMM</name>
<evidence type="ECO:0000256" key="2">
    <source>
        <dbReference type="HAMAP-Rule" id="MF_00460"/>
    </source>
</evidence>
<dbReference type="Pfam" id="PF03658">
    <property type="entry name" value="Ub-RnfH"/>
    <property type="match status" value="1"/>
</dbReference>
<gene>
    <name evidence="3" type="ORF">ALSL_1134</name>
</gene>
<dbReference type="EMBL" id="AP018560">
    <property type="protein sequence ID" value="BBD79796.1"/>
    <property type="molecule type" value="Genomic_DNA"/>
</dbReference>
<dbReference type="NCBIfam" id="NF002490">
    <property type="entry name" value="PRK01777.1"/>
    <property type="match status" value="1"/>
</dbReference>
<dbReference type="SUPFAM" id="SSF54285">
    <property type="entry name" value="MoaD/ThiS"/>
    <property type="match status" value="1"/>
</dbReference>
<comment type="similarity">
    <text evidence="1 2">Belongs to the UPF0125 (RnfH) family.</text>
</comment>
<reference evidence="4" key="2">
    <citation type="submission" date="2018-06" db="EMBL/GenBank/DDBJ databases">
        <title>Genome sequence of Rhodanobacteraceae bacterium strain Dysh456.</title>
        <authorList>
            <person name="Fukui M."/>
        </authorList>
    </citation>
    <scope>NUCLEOTIDE SEQUENCE [LARGE SCALE GENOMIC DNA]</scope>
    <source>
        <strain evidence="4">Dysh456</strain>
    </source>
</reference>
<dbReference type="Gene3D" id="3.10.20.280">
    <property type="entry name" value="RnfH-like"/>
    <property type="match status" value="1"/>
</dbReference>
<accession>A0A2Z6E3Y9</accession>
<evidence type="ECO:0000313" key="4">
    <source>
        <dbReference type="Proteomes" id="UP000270530"/>
    </source>
</evidence>
<keyword evidence="4" id="KW-1185">Reference proteome</keyword>
<dbReference type="KEGG" id="rbd:ALSL_1134"/>
<reference evidence="4" key="1">
    <citation type="submission" date="2018-04" db="EMBL/GenBank/DDBJ databases">
        <authorList>
            <person name="Watanabe M."/>
            <person name="Kojima H."/>
        </authorList>
    </citation>
    <scope>NUCLEOTIDE SEQUENCE [LARGE SCALE GENOMIC DNA]</scope>
    <source>
        <strain evidence="4">Dysh456</strain>
    </source>
</reference>
<dbReference type="PANTHER" id="PTHR37483:SF1">
    <property type="entry name" value="UPF0125 PROTEIN RATB"/>
    <property type="match status" value="1"/>
</dbReference>
<organism evidence="3 4">
    <name type="scientific">Aerosticca soli</name>
    <dbReference type="NCBI Taxonomy" id="2010829"/>
    <lineage>
        <taxon>Bacteria</taxon>
        <taxon>Pseudomonadati</taxon>
        <taxon>Pseudomonadota</taxon>
        <taxon>Gammaproteobacteria</taxon>
        <taxon>Lysobacterales</taxon>
        <taxon>Rhodanobacteraceae</taxon>
        <taxon>Aerosticca</taxon>
    </lineage>
</organism>
<dbReference type="Proteomes" id="UP000270530">
    <property type="component" value="Chromosome"/>
</dbReference>
<evidence type="ECO:0000256" key="1">
    <source>
        <dbReference type="ARBA" id="ARBA00010645"/>
    </source>
</evidence>
<evidence type="ECO:0000313" key="3">
    <source>
        <dbReference type="EMBL" id="BBD79796.1"/>
    </source>
</evidence>
<proteinExistence type="inferred from homology"/>
<sequence length="88" mass="9823">MAEAQLTIEVVFAGPQIQQKKSLLVPAGTTAVEAIALAGWRDLAMPWRVGIHARPVAPDHRLADGDRLEIYRPLMCDPREARRRRAAR</sequence>
<dbReference type="OrthoDB" id="9796575at2"/>